<dbReference type="RefSeq" id="XP_008872133.1">
    <property type="nucleotide sequence ID" value="XM_008873911.1"/>
</dbReference>
<dbReference type="EMBL" id="KI913967">
    <property type="protein sequence ID" value="ETV99577.1"/>
    <property type="molecule type" value="Genomic_DNA"/>
</dbReference>
<dbReference type="AlphaFoldDB" id="A0A024U1U3"/>
<dbReference type="SUPFAM" id="SSF48452">
    <property type="entry name" value="TPR-like"/>
    <property type="match status" value="1"/>
</dbReference>
<organism evidence="2">
    <name type="scientific">Aphanomyces invadans</name>
    <dbReference type="NCBI Taxonomy" id="157072"/>
    <lineage>
        <taxon>Eukaryota</taxon>
        <taxon>Sar</taxon>
        <taxon>Stramenopiles</taxon>
        <taxon>Oomycota</taxon>
        <taxon>Saprolegniomycetes</taxon>
        <taxon>Saprolegniales</taxon>
        <taxon>Verrucalvaceae</taxon>
        <taxon>Aphanomyces</taxon>
    </lineage>
</organism>
<dbReference type="OrthoDB" id="77795at2759"/>
<name>A0A024U1U3_9STRA</name>
<dbReference type="eggNOG" id="ENOG502S402">
    <property type="taxonomic scope" value="Eukaryota"/>
</dbReference>
<dbReference type="Gene3D" id="1.25.40.10">
    <property type="entry name" value="Tetratricopeptide repeat domain"/>
    <property type="match status" value="1"/>
</dbReference>
<dbReference type="STRING" id="157072.A0A024U1U3"/>
<gene>
    <name evidence="2" type="ORF">H310_08233</name>
</gene>
<accession>A0A024U1U3</accession>
<evidence type="ECO:0000313" key="2">
    <source>
        <dbReference type="EMBL" id="ETV99577.1"/>
    </source>
</evidence>
<evidence type="ECO:0000256" key="1">
    <source>
        <dbReference type="SAM" id="MobiDB-lite"/>
    </source>
</evidence>
<sequence>MPTSLINGTTKKSLRIVWRQPASTLDHQFKFTPSTTPPTPLVALERAVLEKNYVKAVVAFQDVPPSDLNRFAYDWVMQAHMALGNYTEVVRLFEEAESTVPLLHSRIRYHYILALNRQSRFADAIDAFIDWHMGDVAPLTLVIYNALLVACSHVKDWNTAKTIMDAMTTKAHITPDALSIAESATDAGFPISVSLLSHILLDAAGQPTSPPSQSSTSPPSISPSPRRVAAIRRALDLWDAHHHYDAFTPACEKAYELALLRVWHAGLQSEAVQVVEDIVALPTPSRSFKFRLANMLLTQAAPVNADMSMKLLDLMHMHKLGKLSGKGRYRLFAGWTKMLDIEDIAALFSEYQDVTHGWNGSRLSDLFIFGYRHFHDKGGRTAMEFQRVMELFTFAFRSGETLSYPALEHAVRWLYEMGKAKEALQIIQTIQTNPDLPIGYRLTELGMFIAMRLGDHVTVISLFEDLQTRWQCDKGAELHPKRFMVKMAADAYGDAGNVMKLQEMRYILTNKEYKQWEGDNVPRRRRGWLYV</sequence>
<reference evidence="2" key="1">
    <citation type="submission" date="2013-12" db="EMBL/GenBank/DDBJ databases">
        <title>The Genome Sequence of Aphanomyces invadans NJM9701.</title>
        <authorList>
            <consortium name="The Broad Institute Genomics Platform"/>
            <person name="Russ C."/>
            <person name="Tyler B."/>
            <person name="van West P."/>
            <person name="Dieguez-Uribeondo J."/>
            <person name="Young S.K."/>
            <person name="Zeng Q."/>
            <person name="Gargeya S."/>
            <person name="Fitzgerald M."/>
            <person name="Abouelleil A."/>
            <person name="Alvarado L."/>
            <person name="Chapman S.B."/>
            <person name="Gainer-Dewar J."/>
            <person name="Goldberg J."/>
            <person name="Griggs A."/>
            <person name="Gujja S."/>
            <person name="Hansen M."/>
            <person name="Howarth C."/>
            <person name="Imamovic A."/>
            <person name="Ireland A."/>
            <person name="Larimer J."/>
            <person name="McCowan C."/>
            <person name="Murphy C."/>
            <person name="Pearson M."/>
            <person name="Poon T.W."/>
            <person name="Priest M."/>
            <person name="Roberts A."/>
            <person name="Saif S."/>
            <person name="Shea T."/>
            <person name="Sykes S."/>
            <person name="Wortman J."/>
            <person name="Nusbaum C."/>
            <person name="Birren B."/>
        </authorList>
    </citation>
    <scope>NUCLEOTIDE SEQUENCE [LARGE SCALE GENOMIC DNA]</scope>
    <source>
        <strain evidence="2">NJM9701</strain>
    </source>
</reference>
<protein>
    <recommendedName>
        <fullName evidence="3">Pentacotripeptide-repeat region of PRORP domain-containing protein</fullName>
    </recommendedName>
</protein>
<proteinExistence type="predicted"/>
<feature type="compositionally biased region" description="Low complexity" evidence="1">
    <location>
        <begin position="211"/>
        <end position="224"/>
    </location>
</feature>
<dbReference type="GeneID" id="20085283"/>
<feature type="region of interest" description="Disordered" evidence="1">
    <location>
        <begin position="205"/>
        <end position="224"/>
    </location>
</feature>
<dbReference type="InterPro" id="IPR011990">
    <property type="entry name" value="TPR-like_helical_dom_sf"/>
</dbReference>
<dbReference type="VEuPathDB" id="FungiDB:H310_08233"/>
<evidence type="ECO:0008006" key="3">
    <source>
        <dbReference type="Google" id="ProtNLM"/>
    </source>
</evidence>